<evidence type="ECO:0000313" key="1">
    <source>
        <dbReference type="EMBL" id="QDT24809.1"/>
    </source>
</evidence>
<proteinExistence type="predicted"/>
<organism evidence="1 2">
    <name type="scientific">Gimesia panareensis</name>
    <dbReference type="NCBI Taxonomy" id="2527978"/>
    <lineage>
        <taxon>Bacteria</taxon>
        <taxon>Pseudomonadati</taxon>
        <taxon>Planctomycetota</taxon>
        <taxon>Planctomycetia</taxon>
        <taxon>Planctomycetales</taxon>
        <taxon>Planctomycetaceae</taxon>
        <taxon>Gimesia</taxon>
    </lineage>
</organism>
<accession>A0A517PZK1</accession>
<protein>
    <submittedName>
        <fullName evidence="1">Uncharacterized protein</fullName>
    </submittedName>
</protein>
<sequence length="85" mass="9943">MLITETEGPGNLQNVCCFIKNKNIVMCHIRQEPEGLASHVQTVLGESFKVLKEIDFFNRHQRVVLKNFVVASEQTKERVYLYYIR</sequence>
<reference evidence="1 2" key="1">
    <citation type="submission" date="2019-03" db="EMBL/GenBank/DDBJ databases">
        <title>Deep-cultivation of Planctomycetes and their phenomic and genomic characterization uncovers novel biology.</title>
        <authorList>
            <person name="Wiegand S."/>
            <person name="Jogler M."/>
            <person name="Boedeker C."/>
            <person name="Pinto D."/>
            <person name="Vollmers J."/>
            <person name="Rivas-Marin E."/>
            <person name="Kohn T."/>
            <person name="Peeters S.H."/>
            <person name="Heuer A."/>
            <person name="Rast P."/>
            <person name="Oberbeckmann S."/>
            <person name="Bunk B."/>
            <person name="Jeske O."/>
            <person name="Meyerdierks A."/>
            <person name="Storesund J.E."/>
            <person name="Kallscheuer N."/>
            <person name="Luecker S."/>
            <person name="Lage O.M."/>
            <person name="Pohl T."/>
            <person name="Merkel B.J."/>
            <person name="Hornburger P."/>
            <person name="Mueller R.-W."/>
            <person name="Bruemmer F."/>
            <person name="Labrenz M."/>
            <person name="Spormann A.M."/>
            <person name="Op den Camp H."/>
            <person name="Overmann J."/>
            <person name="Amann R."/>
            <person name="Jetten M.S.M."/>
            <person name="Mascher T."/>
            <person name="Medema M.H."/>
            <person name="Devos D.P."/>
            <person name="Kaster A.-K."/>
            <person name="Ovreas L."/>
            <person name="Rohde M."/>
            <person name="Galperin M.Y."/>
            <person name="Jogler C."/>
        </authorList>
    </citation>
    <scope>NUCLEOTIDE SEQUENCE [LARGE SCALE GENOMIC DNA]</scope>
    <source>
        <strain evidence="1 2">Enr10</strain>
    </source>
</reference>
<dbReference type="AlphaFoldDB" id="A0A517PZK1"/>
<dbReference type="EMBL" id="CP037421">
    <property type="protein sequence ID" value="QDT24809.1"/>
    <property type="molecule type" value="Genomic_DNA"/>
</dbReference>
<name>A0A517PZK1_9PLAN</name>
<evidence type="ECO:0000313" key="2">
    <source>
        <dbReference type="Proteomes" id="UP000315647"/>
    </source>
</evidence>
<keyword evidence="2" id="KW-1185">Reference proteome</keyword>
<gene>
    <name evidence="1" type="ORF">Enr10x_01010</name>
</gene>
<dbReference type="Proteomes" id="UP000315647">
    <property type="component" value="Chromosome"/>
</dbReference>